<evidence type="ECO:0000313" key="9">
    <source>
        <dbReference type="EMBL" id="NOU81998.1"/>
    </source>
</evidence>
<evidence type="ECO:0000313" key="10">
    <source>
        <dbReference type="Proteomes" id="UP000596857"/>
    </source>
</evidence>
<comment type="similarity">
    <text evidence="2">Belongs to the amino acid-polyamine-organocation (APC) superfamily. Spore germination protein (SGP) (TC 2.A.3.9) family.</text>
</comment>
<evidence type="ECO:0000256" key="8">
    <source>
        <dbReference type="SAM" id="Phobius"/>
    </source>
</evidence>
<keyword evidence="3" id="KW-0813">Transport</keyword>
<feature type="transmembrane region" description="Helical" evidence="8">
    <location>
        <begin position="116"/>
        <end position="137"/>
    </location>
</feature>
<feature type="transmembrane region" description="Helical" evidence="8">
    <location>
        <begin position="144"/>
        <end position="160"/>
    </location>
</feature>
<feature type="transmembrane region" description="Helical" evidence="8">
    <location>
        <begin position="214"/>
        <end position="240"/>
    </location>
</feature>
<feature type="transmembrane region" description="Helical" evidence="8">
    <location>
        <begin position="77"/>
        <end position="96"/>
    </location>
</feature>
<proteinExistence type="inferred from homology"/>
<reference evidence="9 10" key="1">
    <citation type="submission" date="2019-10" db="EMBL/GenBank/DDBJ databases">
        <title>Description of Paenibacillus terricola sp. nov.</title>
        <authorList>
            <person name="Carlier A."/>
            <person name="Qi S."/>
        </authorList>
    </citation>
    <scope>NUCLEOTIDE SEQUENCE [LARGE SCALE GENOMIC DNA]</scope>
    <source>
        <strain evidence="9 10">LMG 31459</strain>
    </source>
</reference>
<evidence type="ECO:0000256" key="4">
    <source>
        <dbReference type="ARBA" id="ARBA00022544"/>
    </source>
</evidence>
<organism evidence="9 10">
    <name type="scientific">Paenibacillus phytohabitans</name>
    <dbReference type="NCBI Taxonomy" id="2654978"/>
    <lineage>
        <taxon>Bacteria</taxon>
        <taxon>Bacillati</taxon>
        <taxon>Bacillota</taxon>
        <taxon>Bacilli</taxon>
        <taxon>Bacillales</taxon>
        <taxon>Paenibacillaceae</taxon>
        <taxon>Paenibacillus</taxon>
    </lineage>
</organism>
<sequence length="363" mass="41391">MRTSKWQMTRFSIVYLGSQSTMFLVPGLIESSSYQGWIGVVVGGLLGLITLFFTIQVGKLKPGIGWVDFGAEIMGKWLHRAMVILLLSWCIYYASYDIENFVLFFGANYLRGTPPLFIQIVIGLVIMYTAHLGFASIVYMSEGIALVFIFSTILSVYLFIQHADFSMLPAFIHYHDPHLIFKDSITVMSWFGEWVVFLFVAPELKISNKMLKRFSAAGIILIGIVLLGWVMTILNFGAYLGKELQYPYLQLVRSSSSDDLLGNSDPLLIGIWSSSMFIHSSFLIYVAYKCALYLTKQKAKKVMIPIVTLGSITLAYLYSMNLAKYNHDYYAFNTVIFWLIVEFIPMYYYIVAMIRMKFGKQAK</sequence>
<dbReference type="PANTHER" id="PTHR34975:SF2">
    <property type="entry name" value="SPORE GERMINATION PROTEIN A2"/>
    <property type="match status" value="1"/>
</dbReference>
<dbReference type="Pfam" id="PF03845">
    <property type="entry name" value="Spore_permease"/>
    <property type="match status" value="1"/>
</dbReference>
<keyword evidence="4" id="KW-0309">Germination</keyword>
<evidence type="ECO:0000256" key="7">
    <source>
        <dbReference type="ARBA" id="ARBA00023136"/>
    </source>
</evidence>
<evidence type="ECO:0000256" key="5">
    <source>
        <dbReference type="ARBA" id="ARBA00022692"/>
    </source>
</evidence>
<feature type="transmembrane region" description="Helical" evidence="8">
    <location>
        <begin position="12"/>
        <end position="29"/>
    </location>
</feature>
<feature type="transmembrane region" description="Helical" evidence="8">
    <location>
        <begin position="300"/>
        <end position="318"/>
    </location>
</feature>
<accession>A0ABX1YQA9</accession>
<keyword evidence="5 8" id="KW-0812">Transmembrane</keyword>
<dbReference type="EMBL" id="WHOB01000069">
    <property type="protein sequence ID" value="NOU81998.1"/>
    <property type="molecule type" value="Genomic_DNA"/>
</dbReference>
<evidence type="ECO:0000256" key="3">
    <source>
        <dbReference type="ARBA" id="ARBA00022448"/>
    </source>
</evidence>
<evidence type="ECO:0000256" key="1">
    <source>
        <dbReference type="ARBA" id="ARBA00004141"/>
    </source>
</evidence>
<gene>
    <name evidence="9" type="ORF">GC101_24340</name>
</gene>
<feature type="transmembrane region" description="Helical" evidence="8">
    <location>
        <begin position="180"/>
        <end position="202"/>
    </location>
</feature>
<keyword evidence="7 8" id="KW-0472">Membrane</keyword>
<protein>
    <submittedName>
        <fullName evidence="9">GerAB/ArcD/ProY family transporter</fullName>
    </submittedName>
</protein>
<dbReference type="RefSeq" id="WP_171719378.1">
    <property type="nucleotide sequence ID" value="NZ_WHOB01000069.1"/>
</dbReference>
<keyword evidence="6 8" id="KW-1133">Transmembrane helix</keyword>
<comment type="caution">
    <text evidence="9">The sequence shown here is derived from an EMBL/GenBank/DDBJ whole genome shotgun (WGS) entry which is preliminary data.</text>
</comment>
<evidence type="ECO:0000256" key="6">
    <source>
        <dbReference type="ARBA" id="ARBA00022989"/>
    </source>
</evidence>
<dbReference type="PANTHER" id="PTHR34975">
    <property type="entry name" value="SPORE GERMINATION PROTEIN A2"/>
    <property type="match status" value="1"/>
</dbReference>
<evidence type="ECO:0000256" key="2">
    <source>
        <dbReference type="ARBA" id="ARBA00007998"/>
    </source>
</evidence>
<feature type="transmembrane region" description="Helical" evidence="8">
    <location>
        <begin position="267"/>
        <end position="288"/>
    </location>
</feature>
<feature type="transmembrane region" description="Helical" evidence="8">
    <location>
        <begin position="35"/>
        <end position="57"/>
    </location>
</feature>
<dbReference type="InterPro" id="IPR004761">
    <property type="entry name" value="Spore_GerAB"/>
</dbReference>
<feature type="transmembrane region" description="Helical" evidence="8">
    <location>
        <begin position="330"/>
        <end position="350"/>
    </location>
</feature>
<keyword evidence="10" id="KW-1185">Reference proteome</keyword>
<comment type="subcellular location">
    <subcellularLocation>
        <location evidence="1">Membrane</location>
        <topology evidence="1">Multi-pass membrane protein</topology>
    </subcellularLocation>
</comment>
<name>A0ABX1YQA9_9BACL</name>
<dbReference type="Proteomes" id="UP000596857">
    <property type="component" value="Unassembled WGS sequence"/>
</dbReference>